<evidence type="ECO:0000313" key="2">
    <source>
        <dbReference type="Proteomes" id="UP000005510"/>
    </source>
</evidence>
<dbReference type="AlphaFoldDB" id="B7BCX2"/>
<dbReference type="HOGENOM" id="CLU_3262419_0_0_10"/>
<evidence type="ECO:0000313" key="1">
    <source>
        <dbReference type="EMBL" id="EEC95696.1"/>
    </source>
</evidence>
<reference evidence="1 2" key="1">
    <citation type="submission" date="2008-10" db="EMBL/GenBank/DDBJ databases">
        <title>Draft genome sequence of Parabacteroides johnsonii (DSM 18315).</title>
        <authorList>
            <person name="Sudarsanam P."/>
            <person name="Ley R."/>
            <person name="Guruge J."/>
            <person name="Turnbaugh P.J."/>
            <person name="Mahowald M."/>
            <person name="Liep D."/>
            <person name="Gordon J."/>
        </authorList>
    </citation>
    <scope>NUCLEOTIDE SEQUENCE [LARGE SCALE GENOMIC DNA]</scope>
    <source>
        <strain evidence="1 2">DSM 18315</strain>
    </source>
</reference>
<dbReference type="Proteomes" id="UP000005510">
    <property type="component" value="Unassembled WGS sequence"/>
</dbReference>
<accession>B7BCX2</accession>
<gene>
    <name evidence="1" type="ORF">PRABACTJOHN_02891</name>
</gene>
<organism evidence="1 2">
    <name type="scientific">Parabacteroides johnsonii DSM 18315</name>
    <dbReference type="NCBI Taxonomy" id="537006"/>
    <lineage>
        <taxon>Bacteria</taxon>
        <taxon>Pseudomonadati</taxon>
        <taxon>Bacteroidota</taxon>
        <taxon>Bacteroidia</taxon>
        <taxon>Bacteroidales</taxon>
        <taxon>Tannerellaceae</taxon>
        <taxon>Parabacteroides</taxon>
    </lineage>
</organism>
<dbReference type="EMBL" id="ABYH01000318">
    <property type="protein sequence ID" value="EEC95696.1"/>
    <property type="molecule type" value="Genomic_DNA"/>
</dbReference>
<proteinExistence type="predicted"/>
<protein>
    <submittedName>
        <fullName evidence="1">Uncharacterized protein</fullName>
    </submittedName>
</protein>
<feature type="non-terminal residue" evidence="1">
    <location>
        <position position="43"/>
    </location>
</feature>
<reference evidence="1 2" key="2">
    <citation type="submission" date="2008-10" db="EMBL/GenBank/DDBJ databases">
        <authorList>
            <person name="Fulton L."/>
            <person name="Clifton S."/>
            <person name="Fulton B."/>
            <person name="Xu J."/>
            <person name="Minx P."/>
            <person name="Pepin K.H."/>
            <person name="Johnson M."/>
            <person name="Bhonagiri V."/>
            <person name="Nash W.E."/>
            <person name="Mardis E.R."/>
            <person name="Wilson R.K."/>
        </authorList>
    </citation>
    <scope>NUCLEOTIDE SEQUENCE [LARGE SCALE GENOMIC DNA]</scope>
    <source>
        <strain evidence="1 2">DSM 18315</strain>
    </source>
</reference>
<name>B7BCX2_9BACT</name>
<comment type="caution">
    <text evidence="1">The sequence shown here is derived from an EMBL/GenBank/DDBJ whole genome shotgun (WGS) entry which is preliminary data.</text>
</comment>
<sequence length="43" mass="4730">MPSPLRLIITKRSQGKVKPNRILAQKKRLSGNEATAFLVVIVG</sequence>